<evidence type="ECO:0000259" key="9">
    <source>
        <dbReference type="Pfam" id="PF24575"/>
    </source>
</evidence>
<evidence type="ECO:0000256" key="3">
    <source>
        <dbReference type="ARBA" id="ARBA00022692"/>
    </source>
</evidence>
<evidence type="ECO:0000256" key="7">
    <source>
        <dbReference type="ARBA" id="ARBA00023609"/>
    </source>
</evidence>
<dbReference type="EMBL" id="NIBT01000015">
    <property type="protein sequence ID" value="PHM23340.1"/>
    <property type="molecule type" value="Genomic_DNA"/>
</dbReference>
<evidence type="ECO:0000313" key="10">
    <source>
        <dbReference type="EMBL" id="PHM23340.1"/>
    </source>
</evidence>
<evidence type="ECO:0000259" key="8">
    <source>
        <dbReference type="Pfam" id="PF04575"/>
    </source>
</evidence>
<evidence type="ECO:0000313" key="13">
    <source>
        <dbReference type="Proteomes" id="UP000283568"/>
    </source>
</evidence>
<dbReference type="EMBL" id="RAQI01000001">
    <property type="protein sequence ID" value="RKE93395.1"/>
    <property type="molecule type" value="Genomic_DNA"/>
</dbReference>
<keyword evidence="4" id="KW-0732">Signal</keyword>
<evidence type="ECO:0000313" key="12">
    <source>
        <dbReference type="Proteomes" id="UP000225605"/>
    </source>
</evidence>
<gene>
    <name evidence="11" type="ORF">BDE27_1133</name>
    <name evidence="10" type="ORF">Xehl_02869</name>
</gene>
<accession>A0A2D0INF2</accession>
<dbReference type="Gene3D" id="1.25.40.10">
    <property type="entry name" value="Tetratricopeptide repeat domain"/>
    <property type="match status" value="1"/>
</dbReference>
<evidence type="ECO:0000256" key="2">
    <source>
        <dbReference type="ARBA" id="ARBA00022452"/>
    </source>
</evidence>
<reference evidence="10 12" key="1">
    <citation type="journal article" date="2017" name="Nat. Microbiol.">
        <title>Natural product diversity associated with the nematode symbionts Photorhabdus and Xenorhabdus.</title>
        <authorList>
            <person name="Tobias N.J."/>
            <person name="Wolff H."/>
            <person name="Djahanschiri B."/>
            <person name="Grundmann F."/>
            <person name="Kronenwerth M."/>
            <person name="Shi Y.M."/>
            <person name="Simonyi S."/>
            <person name="Grun P."/>
            <person name="Shapiro-Ilan D."/>
            <person name="Pidot S.J."/>
            <person name="Stinear T.P."/>
            <person name="Ebersberger I."/>
            <person name="Bode H.B."/>
        </authorList>
    </citation>
    <scope>NUCLEOTIDE SEQUENCE [LARGE SCALE GENOMIC DNA]</scope>
    <source>
        <strain evidence="10 12">DSM 16337</strain>
    </source>
</reference>
<reference evidence="11 13" key="2">
    <citation type="submission" date="2018-09" db="EMBL/GenBank/DDBJ databases">
        <title>Genomic Encyclopedia of Archaeal and Bacterial Type Strains, Phase II (KMG-II): from individual species to whole genera.</title>
        <authorList>
            <person name="Goeker M."/>
        </authorList>
    </citation>
    <scope>NUCLEOTIDE SEQUENCE [LARGE SCALE GENOMIC DNA]</scope>
    <source>
        <strain evidence="11 13">DSM 16337</strain>
    </source>
</reference>
<feature type="domain" description="Surface lipoprotein assembly modifier N-terminal TPR repeats region" evidence="9">
    <location>
        <begin position="82"/>
        <end position="179"/>
    </location>
</feature>
<feature type="domain" description="Surface lipoprotein assembly modifier C-terminal" evidence="8">
    <location>
        <begin position="210"/>
        <end position="501"/>
    </location>
</feature>
<evidence type="ECO:0000256" key="1">
    <source>
        <dbReference type="ARBA" id="ARBA00004571"/>
    </source>
</evidence>
<keyword evidence="6" id="KW-0998">Cell outer membrane</keyword>
<dbReference type="AlphaFoldDB" id="A0A2D0INF2"/>
<organism evidence="10 12">
    <name type="scientific">Xenorhabdus ehlersii</name>
    <dbReference type="NCBI Taxonomy" id="290111"/>
    <lineage>
        <taxon>Bacteria</taxon>
        <taxon>Pseudomonadati</taxon>
        <taxon>Pseudomonadota</taxon>
        <taxon>Gammaproteobacteria</taxon>
        <taxon>Enterobacterales</taxon>
        <taxon>Morganellaceae</taxon>
        <taxon>Xenorhabdus</taxon>
    </lineage>
</organism>
<keyword evidence="13" id="KW-1185">Reference proteome</keyword>
<comment type="caution">
    <text evidence="10">The sequence shown here is derived from an EMBL/GenBank/DDBJ whole genome shotgun (WGS) entry which is preliminary data.</text>
</comment>
<evidence type="ECO:0000313" key="11">
    <source>
        <dbReference type="EMBL" id="RKE93395.1"/>
    </source>
</evidence>
<evidence type="ECO:0000256" key="6">
    <source>
        <dbReference type="ARBA" id="ARBA00023237"/>
    </source>
</evidence>
<dbReference type="Proteomes" id="UP000225605">
    <property type="component" value="Unassembled WGS sequence"/>
</dbReference>
<dbReference type="InterPro" id="IPR011990">
    <property type="entry name" value="TPR-like_helical_dom_sf"/>
</dbReference>
<dbReference type="Proteomes" id="UP000283568">
    <property type="component" value="Unassembled WGS sequence"/>
</dbReference>
<evidence type="ECO:0000256" key="4">
    <source>
        <dbReference type="ARBA" id="ARBA00022729"/>
    </source>
</evidence>
<name>A0A2D0INF2_9GAMM</name>
<dbReference type="Pfam" id="PF24575">
    <property type="entry name" value="TPR_Slam"/>
    <property type="match status" value="1"/>
</dbReference>
<keyword evidence="5" id="KW-0472">Membrane</keyword>
<keyword evidence="2" id="KW-1134">Transmembrane beta strand</keyword>
<sequence length="501" mass="58075">MNRVFAMSDQKKVTEKEIFPILLIVLLISFLSPAVCANEDINHKIWQGARYNQQHNKQKKKVLNSVSIKDRFSLTMTHGQELKVENNLKDISQALYFAINHQQWQDVRRLLPIYQKIPGYDPLLSDFAQGGLAHLKGNLTLATSYYQKILRQKPNFTRIKLELARIYFEDHKNQESAQLFKEISKQYQLPDMVLKNIDRYLAAITSRNDWSGSFSFGYAYDDNINMSPNQKPICLRSIKGKCIIERGVPKSIKAWGGTYSATLSRRYQLVGHHGIFGRGLIYGENYPNYHDENENMFLLISGYNYKNRSHDFSFGPLFEYQQRAGNTEYHAIGAKIEWQWAITEQTALNVEFGHKKLSYQPLYRRKDGELSSSYFSLSHAINDKLVLFGGGNWSYRNNQQPMARYQQWGVSAGIAGQLYSRINGSLLVTLRKQRFGAYSPLLGARRQDNEQIYTAAIKFPATKILGMTPSLTFHHRHNHSNVNWLYSYDKNEVQIQLEKYF</sequence>
<comment type="subcellular location">
    <subcellularLocation>
        <location evidence="1">Cell outer membrane</location>
        <topology evidence="1">Multi-pass membrane protein</topology>
    </subcellularLocation>
</comment>
<keyword evidence="3" id="KW-0812">Transmembrane</keyword>
<protein>
    <submittedName>
        <fullName evidence="11">Uncharacterized protein DUF560</fullName>
    </submittedName>
</protein>
<dbReference type="GO" id="GO:0009279">
    <property type="term" value="C:cell outer membrane"/>
    <property type="evidence" value="ECO:0007669"/>
    <property type="project" value="UniProtKB-SubCell"/>
</dbReference>
<evidence type="ECO:0000256" key="5">
    <source>
        <dbReference type="ARBA" id="ARBA00023136"/>
    </source>
</evidence>
<dbReference type="InterPro" id="IPR007655">
    <property type="entry name" value="Slam_C"/>
</dbReference>
<dbReference type="InterPro" id="IPR057556">
    <property type="entry name" value="TPR_Slam"/>
</dbReference>
<dbReference type="Pfam" id="PF04575">
    <property type="entry name" value="SlipAM"/>
    <property type="match status" value="1"/>
</dbReference>
<comment type="similarity">
    <text evidence="7">Belongs to the Slam family.</text>
</comment>
<dbReference type="SUPFAM" id="SSF48452">
    <property type="entry name" value="TPR-like"/>
    <property type="match status" value="1"/>
</dbReference>
<proteinExistence type="inferred from homology"/>